<dbReference type="SUPFAM" id="SSF69179">
    <property type="entry name" value="Integrin domains"/>
    <property type="match status" value="3"/>
</dbReference>
<evidence type="ECO:0000313" key="18">
    <source>
        <dbReference type="EMBL" id="EDO48984.1"/>
    </source>
</evidence>
<dbReference type="InterPro" id="IPR013649">
    <property type="entry name" value="Integrin_alpha_Ig-like_1"/>
</dbReference>
<dbReference type="InterPro" id="IPR048285">
    <property type="entry name" value="Integrin_alpha_Ig-like_2"/>
</dbReference>
<proteinExistence type="inferred from homology"/>
<dbReference type="PANTHER" id="PTHR23220:SF122">
    <property type="entry name" value="INTEGRIN ALPHA-PS1"/>
    <property type="match status" value="1"/>
</dbReference>
<evidence type="ECO:0000256" key="4">
    <source>
        <dbReference type="ARBA" id="ARBA00022729"/>
    </source>
</evidence>
<dbReference type="GO" id="GO:0008305">
    <property type="term" value="C:integrin complex"/>
    <property type="evidence" value="ECO:0000318"/>
    <property type="project" value="GO_Central"/>
</dbReference>
<dbReference type="SUPFAM" id="SSF69318">
    <property type="entry name" value="Integrin alpha N-terminal domain"/>
    <property type="match status" value="1"/>
</dbReference>
<dbReference type="Gene3D" id="2.60.40.1530">
    <property type="entry name" value="ntegrin, alpha v. Chain A, domain 4"/>
    <property type="match status" value="1"/>
</dbReference>
<organism evidence="18 19">
    <name type="scientific">Nematostella vectensis</name>
    <name type="common">Starlet sea anemone</name>
    <dbReference type="NCBI Taxonomy" id="45351"/>
    <lineage>
        <taxon>Eukaryota</taxon>
        <taxon>Metazoa</taxon>
        <taxon>Cnidaria</taxon>
        <taxon>Anthozoa</taxon>
        <taxon>Hexacorallia</taxon>
        <taxon>Actiniaria</taxon>
        <taxon>Edwardsiidae</taxon>
        <taxon>Nematostella</taxon>
    </lineage>
</organism>
<evidence type="ECO:0000259" key="16">
    <source>
        <dbReference type="Pfam" id="PF20805"/>
    </source>
</evidence>
<dbReference type="PhylomeDB" id="A7RHH6"/>
<keyword evidence="6 13" id="KW-0130">Cell adhesion</keyword>
<evidence type="ECO:0000259" key="17">
    <source>
        <dbReference type="Pfam" id="PF20806"/>
    </source>
</evidence>
<dbReference type="GO" id="GO:0009986">
    <property type="term" value="C:cell surface"/>
    <property type="evidence" value="ECO:0000318"/>
    <property type="project" value="GO_Central"/>
</dbReference>
<dbReference type="InParanoid" id="A7RHH6"/>
<dbReference type="EMBL" id="DS469511">
    <property type="protein sequence ID" value="EDO48984.1"/>
    <property type="molecule type" value="Genomic_DNA"/>
</dbReference>
<dbReference type="STRING" id="45351.A7RHH6"/>
<protein>
    <recommendedName>
        <fullName evidence="20">Integrin alpha-2 domain-containing protein</fullName>
    </recommendedName>
</protein>
<dbReference type="PROSITE" id="PS00242">
    <property type="entry name" value="INTEGRIN_ALPHA"/>
    <property type="match status" value="1"/>
</dbReference>
<dbReference type="Gene3D" id="2.60.40.1460">
    <property type="entry name" value="Integrin domains. Chain A, domain 2"/>
    <property type="match status" value="1"/>
</dbReference>
<dbReference type="InterPro" id="IPR013519">
    <property type="entry name" value="Int_alpha_beta-p"/>
</dbReference>
<keyword evidence="5" id="KW-0677">Repeat</keyword>
<evidence type="ECO:0000256" key="1">
    <source>
        <dbReference type="ARBA" id="ARBA00004479"/>
    </source>
</evidence>
<evidence type="ECO:0008006" key="20">
    <source>
        <dbReference type="Google" id="ProtNLM"/>
    </source>
</evidence>
<keyword evidence="7 13" id="KW-1133">Transmembrane helix</keyword>
<evidence type="ECO:0000256" key="10">
    <source>
        <dbReference type="ARBA" id="ARBA00023170"/>
    </source>
</evidence>
<dbReference type="GO" id="GO:0098609">
    <property type="term" value="P:cell-cell adhesion"/>
    <property type="evidence" value="ECO:0000318"/>
    <property type="project" value="GO_Central"/>
</dbReference>
<feature type="domain" description="Integrin alpha second immunoglobulin-like" evidence="16">
    <location>
        <begin position="812"/>
        <end position="978"/>
    </location>
</feature>
<dbReference type="InterPro" id="IPR028994">
    <property type="entry name" value="Integrin_alpha_N"/>
</dbReference>
<keyword evidence="3 13" id="KW-0812">Transmembrane</keyword>
<dbReference type="InterPro" id="IPR013517">
    <property type="entry name" value="FG-GAP"/>
</dbReference>
<comment type="subcellular location">
    <subcellularLocation>
        <location evidence="1 13">Membrane</location>
        <topology evidence="1 13">Single-pass type I membrane protein</topology>
    </subcellularLocation>
</comment>
<gene>
    <name evidence="18" type="ORF">NEMVEDRAFT_v1g238305</name>
</gene>
<dbReference type="InterPro" id="IPR018184">
    <property type="entry name" value="Integrin_alpha_C_CS"/>
</dbReference>
<dbReference type="SMART" id="SM00191">
    <property type="entry name" value="Int_alpha"/>
    <property type="match status" value="3"/>
</dbReference>
<feature type="repeat" description="FG-GAP" evidence="12">
    <location>
        <begin position="436"/>
        <end position="498"/>
    </location>
</feature>
<evidence type="ECO:0000259" key="15">
    <source>
        <dbReference type="Pfam" id="PF08441"/>
    </source>
</evidence>
<keyword evidence="10 13" id="KW-0675">Receptor</keyword>
<keyword evidence="8 13" id="KW-0401">Integrin</keyword>
<evidence type="ECO:0000256" key="2">
    <source>
        <dbReference type="ARBA" id="ARBA00008054"/>
    </source>
</evidence>
<evidence type="ECO:0000256" key="8">
    <source>
        <dbReference type="ARBA" id="ARBA00023037"/>
    </source>
</evidence>
<dbReference type="Pfam" id="PF08441">
    <property type="entry name" value="Integrin_A_Ig_1"/>
    <property type="match status" value="1"/>
</dbReference>
<dbReference type="GO" id="GO:0038023">
    <property type="term" value="F:signaling receptor activity"/>
    <property type="evidence" value="ECO:0000318"/>
    <property type="project" value="GO_Central"/>
</dbReference>
<evidence type="ECO:0000256" key="14">
    <source>
        <dbReference type="SAM" id="MobiDB-lite"/>
    </source>
</evidence>
<feature type="domain" description="Integrin alpha third immunoglobulin-like" evidence="17">
    <location>
        <begin position="984"/>
        <end position="1213"/>
    </location>
</feature>
<keyword evidence="4" id="KW-0732">Signal</keyword>
<dbReference type="PRINTS" id="PR01185">
    <property type="entry name" value="INTEGRINA"/>
</dbReference>
<dbReference type="Pfam" id="PF13517">
    <property type="entry name" value="FG-GAP_3"/>
    <property type="match status" value="1"/>
</dbReference>
<dbReference type="InterPro" id="IPR048286">
    <property type="entry name" value="Integrin_alpha_Ig-like_3"/>
</dbReference>
<evidence type="ECO:0000256" key="9">
    <source>
        <dbReference type="ARBA" id="ARBA00023136"/>
    </source>
</evidence>
<keyword evidence="11" id="KW-0325">Glycoprotein</keyword>
<feature type="domain" description="Integrin alpha first immunoglubulin-like" evidence="15">
    <location>
        <begin position="483"/>
        <end position="656"/>
    </location>
</feature>
<dbReference type="Gene3D" id="1.20.5.930">
    <property type="entry name" value="Bicelle-embedded integrin alpha(iib) transmembrane segment"/>
    <property type="match status" value="1"/>
</dbReference>
<evidence type="ECO:0000256" key="5">
    <source>
        <dbReference type="ARBA" id="ARBA00022737"/>
    </source>
</evidence>
<evidence type="ECO:0000256" key="13">
    <source>
        <dbReference type="RuleBase" id="RU003762"/>
    </source>
</evidence>
<dbReference type="Proteomes" id="UP000001593">
    <property type="component" value="Unassembled WGS sequence"/>
</dbReference>
<dbReference type="HOGENOM" id="CLU_004111_1_1_1"/>
<evidence type="ECO:0000256" key="6">
    <source>
        <dbReference type="ARBA" id="ARBA00022889"/>
    </source>
</evidence>
<dbReference type="eggNOG" id="KOG3637">
    <property type="taxonomic scope" value="Eukaryota"/>
</dbReference>
<evidence type="ECO:0000313" key="19">
    <source>
        <dbReference type="Proteomes" id="UP000001593"/>
    </source>
</evidence>
<dbReference type="PROSITE" id="PS51470">
    <property type="entry name" value="FG_GAP"/>
    <property type="match status" value="3"/>
</dbReference>
<keyword evidence="19" id="KW-1185">Reference proteome</keyword>
<dbReference type="Pfam" id="PF20806">
    <property type="entry name" value="Integrin_A_Ig_3"/>
    <property type="match status" value="1"/>
</dbReference>
<comment type="similarity">
    <text evidence="2 13">Belongs to the integrin alpha chain family.</text>
</comment>
<evidence type="ECO:0000256" key="12">
    <source>
        <dbReference type="PROSITE-ProRule" id="PRU00803"/>
    </source>
</evidence>
<feature type="compositionally biased region" description="Low complexity" evidence="14">
    <location>
        <begin position="1088"/>
        <end position="1100"/>
    </location>
</feature>
<accession>A7RHH6</accession>
<dbReference type="GO" id="GO:0007229">
    <property type="term" value="P:integrin-mediated signaling pathway"/>
    <property type="evidence" value="ECO:0000318"/>
    <property type="project" value="GO_Central"/>
</dbReference>
<dbReference type="OMA" id="KCSCPLE"/>
<evidence type="ECO:0000256" key="11">
    <source>
        <dbReference type="ARBA" id="ARBA00023180"/>
    </source>
</evidence>
<dbReference type="Gene3D" id="2.130.10.130">
    <property type="entry name" value="Integrin alpha, N-terminal"/>
    <property type="match status" value="2"/>
</dbReference>
<sequence>MSIEICRPSKRHNIDTFAFDRWLLVGAPKANVSEMLTKNIVNPGAVYKCDLTKPDCEQIDFDTGGNTVDADNEELDDKSNMWFGVSLHSSGLDGTVLVIITLLLIRNFKNYEKLFLLGFCTLPYENTAFTESCAHRYLYYGRLRKYHMYPGRCFSTKKKMSARSIYAYEECKKKNDEDASNPNSVATYTKQLYCQMGVSSMYIPDRNAMTFGAPGSMNYQGVLYYHQDVPNFGAQIYNDSAPFGYQGYSTSIGTFFTKGRLGRGVEAISFLLSQVVVFEAISFLLSQVVVVVVFADTASAETPMFKSRSVLLPTEADGPPQPGSGFGFSVAGVDVNGDGWTDVVIGAPFYSTKNSPNEGRVFVYTNNGDGTFSKTRELAPSIARKGAYFGHAVANLGDLDQDGYEDFAVGAPYEEGTGVVYIFNGSETGVSQKAGQLIKPTDINQDLKTFGSSIAGKLDMDGNGYPDLLIGAYTSDSVVLLRSRPIIDINTDVNITPNPFNSRNKTCSKTFKGKLIQTVCIDIEICLSYSERRNRTHDKLSIDLNIEADVEYTRNSRTSKQSRVVFSTSEGPALNKTLTDALPHKPRKACFLEEVFLRENVEDVYPDITFRINYKMHEPSVPPTAAPGTLSSLKDYAMLETKKGSFASAMLKFQRDCVKCEPNLQISDKSDSCSRVPVHVSLTGSVLVLELFSSTGTCQSNRKCSCPLELFSSTGTCQSNRKCSCPLELFSSSGTCQSNRKCSCPLELFSSTGTCQSNRKCSCPLELFSSSGTCQSNRKCSCPLELFSSTGTCPSNRKCSCPLELFSSTGTCQSNGKCSCPLELFSSTGTCQSNGKCSCPLELFSSYYITLAVGERDYVVDVTISNTGESAYNTELLVTIPEGVAQSRVLDASDTDKEAFSIGHQAVSDKTENNSTRLRIPIGNPMKTRTMKRVQVFLNTGSFSKSQDFLPILLEVTSSNKEQPEQLKDNLIELNVTIVSQADLELSGSFKQEQVSYGGEVKGESAMRVEDEIGNEVRHTYIAQNKGPDFVPEAEVVIQWPFEATNGKHLLYLMDVEISGNAECTFAPDQPNLLGLIVKPKSSPARNVTSRQSSSESTRTTRVRRAVEEETSIKTKRATADERGSSVKLDCETGTARCTPIRCLIKRFAKGNEVSFVVRSRIWAATLIEDYYNTDKSSEVTVVSRASLRAAVTFVRELNKENNNAEVKTQFNPDFPPRKSDKLASWVIPVAVVGAILALVIVILILWKLGFFKRKKFDGNITEAEMEAILAAEKKEKNANSDS</sequence>
<reference evidence="18 19" key="1">
    <citation type="journal article" date="2007" name="Science">
        <title>Sea anemone genome reveals ancestral eumetazoan gene repertoire and genomic organization.</title>
        <authorList>
            <person name="Putnam N.H."/>
            <person name="Srivastava M."/>
            <person name="Hellsten U."/>
            <person name="Dirks B."/>
            <person name="Chapman J."/>
            <person name="Salamov A."/>
            <person name="Terry A."/>
            <person name="Shapiro H."/>
            <person name="Lindquist E."/>
            <person name="Kapitonov V.V."/>
            <person name="Jurka J."/>
            <person name="Genikhovich G."/>
            <person name="Grigoriev I.V."/>
            <person name="Lucas S.M."/>
            <person name="Steele R.E."/>
            <person name="Finnerty J.R."/>
            <person name="Technau U."/>
            <person name="Martindale M.Q."/>
            <person name="Rokhsar D.S."/>
        </authorList>
    </citation>
    <scope>NUCLEOTIDE SEQUENCE [LARGE SCALE GENOMIC DNA]</scope>
    <source>
        <strain evidence="19">CH2 X CH6</strain>
    </source>
</reference>
<dbReference type="Pfam" id="PF20805">
    <property type="entry name" value="Integrin_A_Ig_2"/>
    <property type="match status" value="1"/>
</dbReference>
<evidence type="ECO:0000256" key="3">
    <source>
        <dbReference type="ARBA" id="ARBA00022692"/>
    </source>
</evidence>
<keyword evidence="9 13" id="KW-0472">Membrane</keyword>
<feature type="transmembrane region" description="Helical" evidence="13">
    <location>
        <begin position="1223"/>
        <end position="1247"/>
    </location>
</feature>
<dbReference type="InterPro" id="IPR000413">
    <property type="entry name" value="Integrin_alpha"/>
</dbReference>
<dbReference type="PANTHER" id="PTHR23220">
    <property type="entry name" value="INTEGRIN ALPHA"/>
    <property type="match status" value="1"/>
</dbReference>
<feature type="compositionally biased region" description="Basic and acidic residues" evidence="14">
    <location>
        <begin position="1105"/>
        <end position="1119"/>
    </location>
</feature>
<feature type="repeat" description="FG-GAP" evidence="12">
    <location>
        <begin position="312"/>
        <end position="373"/>
    </location>
</feature>
<evidence type="ECO:0000256" key="7">
    <source>
        <dbReference type="ARBA" id="ARBA00022989"/>
    </source>
</evidence>
<dbReference type="Gene3D" id="2.60.40.1510">
    <property type="entry name" value="ntegrin, alpha v. Chain A, domain 3"/>
    <property type="match status" value="1"/>
</dbReference>
<dbReference type="InterPro" id="IPR032695">
    <property type="entry name" value="Integrin_dom_sf"/>
</dbReference>
<feature type="repeat" description="FG-GAP" evidence="12">
    <location>
        <begin position="375"/>
        <end position="432"/>
    </location>
</feature>
<name>A7RHH6_NEMVE</name>
<feature type="region of interest" description="Disordered" evidence="14">
    <location>
        <begin position="1084"/>
        <end position="1119"/>
    </location>
</feature>